<feature type="region of interest" description="Disordered" evidence="1">
    <location>
        <begin position="1"/>
        <end position="26"/>
    </location>
</feature>
<feature type="non-terminal residue" evidence="2">
    <location>
        <position position="1"/>
    </location>
</feature>
<dbReference type="EMBL" id="UINC01075258">
    <property type="protein sequence ID" value="SVC13261.1"/>
    <property type="molecule type" value="Genomic_DNA"/>
</dbReference>
<evidence type="ECO:0000313" key="2">
    <source>
        <dbReference type="EMBL" id="SVC13261.1"/>
    </source>
</evidence>
<proteinExistence type="predicted"/>
<dbReference type="AlphaFoldDB" id="A0A382JRN4"/>
<reference evidence="2" key="1">
    <citation type="submission" date="2018-05" db="EMBL/GenBank/DDBJ databases">
        <authorList>
            <person name="Lanie J.A."/>
            <person name="Ng W.-L."/>
            <person name="Kazmierczak K.M."/>
            <person name="Andrzejewski T.M."/>
            <person name="Davidsen T.M."/>
            <person name="Wayne K.J."/>
            <person name="Tettelin H."/>
            <person name="Glass J.I."/>
            <person name="Rusch D."/>
            <person name="Podicherti R."/>
            <person name="Tsui H.-C.T."/>
            <person name="Winkler M.E."/>
        </authorList>
    </citation>
    <scope>NUCLEOTIDE SEQUENCE</scope>
</reference>
<sequence>HSRLRVSLRETGSPNEWMQLGPGATA</sequence>
<evidence type="ECO:0000256" key="1">
    <source>
        <dbReference type="SAM" id="MobiDB-lite"/>
    </source>
</evidence>
<protein>
    <submittedName>
        <fullName evidence="2">Uncharacterized protein</fullName>
    </submittedName>
</protein>
<name>A0A382JRN4_9ZZZZ</name>
<accession>A0A382JRN4</accession>
<gene>
    <name evidence="2" type="ORF">METZ01_LOCUS266115</name>
</gene>
<organism evidence="2">
    <name type="scientific">marine metagenome</name>
    <dbReference type="NCBI Taxonomy" id="408172"/>
    <lineage>
        <taxon>unclassified sequences</taxon>
        <taxon>metagenomes</taxon>
        <taxon>ecological metagenomes</taxon>
    </lineage>
</organism>